<proteinExistence type="inferred from homology"/>
<dbReference type="SUPFAM" id="SSF52096">
    <property type="entry name" value="ClpP/crotonase"/>
    <property type="match status" value="1"/>
</dbReference>
<organism evidence="4 5">
    <name type="scientific">Mizuhopecten yessoensis</name>
    <name type="common">Japanese scallop</name>
    <name type="synonym">Patinopecten yessoensis</name>
    <dbReference type="NCBI Taxonomy" id="6573"/>
    <lineage>
        <taxon>Eukaryota</taxon>
        <taxon>Metazoa</taxon>
        <taxon>Spiralia</taxon>
        <taxon>Lophotrochozoa</taxon>
        <taxon>Mollusca</taxon>
        <taxon>Bivalvia</taxon>
        <taxon>Autobranchia</taxon>
        <taxon>Pteriomorphia</taxon>
        <taxon>Pectinida</taxon>
        <taxon>Pectinoidea</taxon>
        <taxon>Pectinidae</taxon>
        <taxon>Mizuhopecten</taxon>
    </lineage>
</organism>
<dbReference type="Gene3D" id="3.90.226.10">
    <property type="entry name" value="2-enoyl-CoA Hydratase, Chain A, domain 1"/>
    <property type="match status" value="1"/>
</dbReference>
<dbReference type="PANTHER" id="PTHR11941">
    <property type="entry name" value="ENOYL-COA HYDRATASE-RELATED"/>
    <property type="match status" value="1"/>
</dbReference>
<comment type="similarity">
    <text evidence="1 3">Belongs to the enoyl-CoA hydratase/isomerase family.</text>
</comment>
<dbReference type="FunFam" id="3.90.226.10:FF:000009">
    <property type="entry name" value="Carnitinyl-CoA dehydratase"/>
    <property type="match status" value="1"/>
</dbReference>
<dbReference type="GO" id="GO:0005739">
    <property type="term" value="C:mitochondrion"/>
    <property type="evidence" value="ECO:0007669"/>
    <property type="project" value="TreeGrafter"/>
</dbReference>
<dbReference type="GO" id="GO:0006635">
    <property type="term" value="P:fatty acid beta-oxidation"/>
    <property type="evidence" value="ECO:0007669"/>
    <property type="project" value="TreeGrafter"/>
</dbReference>
<accession>A0A210Q942</accession>
<evidence type="ECO:0000313" key="4">
    <source>
        <dbReference type="EMBL" id="OWF45246.1"/>
    </source>
</evidence>
<dbReference type="OrthoDB" id="410701at2759"/>
<dbReference type="InterPro" id="IPR029045">
    <property type="entry name" value="ClpP/crotonase-like_dom_sf"/>
</dbReference>
<name>A0A210Q942_MIZYE</name>
<dbReference type="CDD" id="cd06558">
    <property type="entry name" value="crotonase-like"/>
    <property type="match status" value="1"/>
</dbReference>
<dbReference type="InterPro" id="IPR014748">
    <property type="entry name" value="Enoyl-CoA_hydra_C"/>
</dbReference>
<sequence>MNRPERKNALGRKFLFQFTECMKKVKFDKSIRVVILRSLVPGVFCAGADLKERAQMTDAETGPFVAGLRASVNDMDNLPMPTIAAIDGVALGGGTEVSLACDLRVASTTAKMGLVETRLAIIPGGGGTQRLPRIINPAVARELMYTARVVEGREAERIGMVNHCVEQNENGDAGYLRALKLAQEILPQGPVALRMAKMAISRGSEVDLHSALYFEEAGYSQVIPTRDRREAMKAFMEKRKPKFEGH</sequence>
<dbReference type="Gene3D" id="1.10.12.10">
    <property type="entry name" value="Lyase 2-enoyl-coa Hydratase, Chain A, domain 2"/>
    <property type="match status" value="1"/>
</dbReference>
<evidence type="ECO:0000256" key="2">
    <source>
        <dbReference type="ARBA" id="ARBA00023239"/>
    </source>
</evidence>
<evidence type="ECO:0000256" key="3">
    <source>
        <dbReference type="RuleBase" id="RU003707"/>
    </source>
</evidence>
<dbReference type="FunFam" id="1.10.12.10:FF:000001">
    <property type="entry name" value="Probable enoyl-CoA hydratase, mitochondrial"/>
    <property type="match status" value="1"/>
</dbReference>
<comment type="caution">
    <text evidence="4">The sequence shown here is derived from an EMBL/GenBank/DDBJ whole genome shotgun (WGS) entry which is preliminary data.</text>
</comment>
<keyword evidence="2" id="KW-0456">Lyase</keyword>
<dbReference type="AlphaFoldDB" id="A0A210Q942"/>
<dbReference type="EMBL" id="NEDP02004538">
    <property type="protein sequence ID" value="OWF45246.1"/>
    <property type="molecule type" value="Genomic_DNA"/>
</dbReference>
<dbReference type="STRING" id="6573.A0A210Q942"/>
<dbReference type="InterPro" id="IPR001753">
    <property type="entry name" value="Enoyl-CoA_hydra/iso"/>
</dbReference>
<dbReference type="Pfam" id="PF00378">
    <property type="entry name" value="ECH_1"/>
    <property type="match status" value="1"/>
</dbReference>
<dbReference type="PANTHER" id="PTHR11941:SF171">
    <property type="entry name" value="SD19268P"/>
    <property type="match status" value="1"/>
</dbReference>
<dbReference type="InterPro" id="IPR018376">
    <property type="entry name" value="Enoyl-CoA_hyd/isom_CS"/>
</dbReference>
<dbReference type="GO" id="GO:0004300">
    <property type="term" value="F:enoyl-CoA hydratase activity"/>
    <property type="evidence" value="ECO:0007669"/>
    <property type="project" value="UniProtKB-ARBA"/>
</dbReference>
<gene>
    <name evidence="4" type="ORF">KP79_PYT11269</name>
</gene>
<protein>
    <submittedName>
        <fullName evidence="4">Methylglutaconyl-CoA hydratase, mitochondrial</fullName>
    </submittedName>
</protein>
<reference evidence="4 5" key="1">
    <citation type="journal article" date="2017" name="Nat. Ecol. Evol.">
        <title>Scallop genome provides insights into evolution of bilaterian karyotype and development.</title>
        <authorList>
            <person name="Wang S."/>
            <person name="Zhang J."/>
            <person name="Jiao W."/>
            <person name="Li J."/>
            <person name="Xun X."/>
            <person name="Sun Y."/>
            <person name="Guo X."/>
            <person name="Huan P."/>
            <person name="Dong B."/>
            <person name="Zhang L."/>
            <person name="Hu X."/>
            <person name="Sun X."/>
            <person name="Wang J."/>
            <person name="Zhao C."/>
            <person name="Wang Y."/>
            <person name="Wang D."/>
            <person name="Huang X."/>
            <person name="Wang R."/>
            <person name="Lv J."/>
            <person name="Li Y."/>
            <person name="Zhang Z."/>
            <person name="Liu B."/>
            <person name="Lu W."/>
            <person name="Hui Y."/>
            <person name="Liang J."/>
            <person name="Zhou Z."/>
            <person name="Hou R."/>
            <person name="Li X."/>
            <person name="Liu Y."/>
            <person name="Li H."/>
            <person name="Ning X."/>
            <person name="Lin Y."/>
            <person name="Zhao L."/>
            <person name="Xing Q."/>
            <person name="Dou J."/>
            <person name="Li Y."/>
            <person name="Mao J."/>
            <person name="Guo H."/>
            <person name="Dou H."/>
            <person name="Li T."/>
            <person name="Mu C."/>
            <person name="Jiang W."/>
            <person name="Fu Q."/>
            <person name="Fu X."/>
            <person name="Miao Y."/>
            <person name="Liu J."/>
            <person name="Yu Q."/>
            <person name="Li R."/>
            <person name="Liao H."/>
            <person name="Li X."/>
            <person name="Kong Y."/>
            <person name="Jiang Z."/>
            <person name="Chourrout D."/>
            <person name="Li R."/>
            <person name="Bao Z."/>
        </authorList>
    </citation>
    <scope>NUCLEOTIDE SEQUENCE [LARGE SCALE GENOMIC DNA]</scope>
    <source>
        <strain evidence="4 5">PY_sf001</strain>
    </source>
</reference>
<dbReference type="PROSITE" id="PS00166">
    <property type="entry name" value="ENOYL_COA_HYDRATASE"/>
    <property type="match status" value="1"/>
</dbReference>
<dbReference type="Proteomes" id="UP000242188">
    <property type="component" value="Unassembled WGS sequence"/>
</dbReference>
<keyword evidence="5" id="KW-1185">Reference proteome</keyword>
<evidence type="ECO:0000256" key="1">
    <source>
        <dbReference type="ARBA" id="ARBA00005254"/>
    </source>
</evidence>
<evidence type="ECO:0000313" key="5">
    <source>
        <dbReference type="Proteomes" id="UP000242188"/>
    </source>
</evidence>